<dbReference type="GO" id="GO:0000156">
    <property type="term" value="F:phosphorelay response regulator activity"/>
    <property type="evidence" value="ECO:0007669"/>
    <property type="project" value="InterPro"/>
</dbReference>
<dbReference type="PROSITE" id="PS50930">
    <property type="entry name" value="HTH_LYTTR"/>
    <property type="match status" value="1"/>
</dbReference>
<gene>
    <name evidence="6" type="ORF">EDD71_10570</name>
</gene>
<dbReference type="Pfam" id="PF04397">
    <property type="entry name" value="LytTR"/>
    <property type="match status" value="1"/>
</dbReference>
<evidence type="ECO:0000256" key="1">
    <source>
        <dbReference type="ARBA" id="ARBA00018672"/>
    </source>
</evidence>
<comment type="function">
    <text evidence="2">May play the central regulatory role in sporulation. It may be an element of the effector pathway responsible for the activation of sporulation genes in response to nutritional stress. Spo0A may act in concert with spo0H (a sigma factor) to control the expression of some genes that are critical to the sporulation process.</text>
</comment>
<dbReference type="Gene3D" id="3.40.50.2300">
    <property type="match status" value="1"/>
</dbReference>
<keyword evidence="3" id="KW-0597">Phosphoprotein</keyword>
<dbReference type="GO" id="GO:0003677">
    <property type="term" value="F:DNA binding"/>
    <property type="evidence" value="ECO:0007669"/>
    <property type="project" value="InterPro"/>
</dbReference>
<dbReference type="PANTHER" id="PTHR37299:SF1">
    <property type="entry name" value="STAGE 0 SPORULATION PROTEIN A HOMOLOG"/>
    <property type="match status" value="1"/>
</dbReference>
<keyword evidence="7" id="KW-1185">Reference proteome</keyword>
<accession>A0A4R7KR92</accession>
<proteinExistence type="predicted"/>
<dbReference type="PROSITE" id="PS50110">
    <property type="entry name" value="RESPONSE_REGULATORY"/>
    <property type="match status" value="1"/>
</dbReference>
<evidence type="ECO:0000259" key="4">
    <source>
        <dbReference type="PROSITE" id="PS50110"/>
    </source>
</evidence>
<reference evidence="6 7" key="1">
    <citation type="submission" date="2019-03" db="EMBL/GenBank/DDBJ databases">
        <title>Genomic Encyclopedia of Type Strains, Phase IV (KMG-IV): sequencing the most valuable type-strain genomes for metagenomic binning, comparative biology and taxonomic classification.</title>
        <authorList>
            <person name="Goeker M."/>
        </authorList>
    </citation>
    <scope>NUCLEOTIDE SEQUENCE [LARGE SCALE GENOMIC DNA]</scope>
    <source>
        <strain evidence="6 7">DSM 24455</strain>
    </source>
</reference>
<dbReference type="EMBL" id="SOAZ01000005">
    <property type="protein sequence ID" value="TDT61892.1"/>
    <property type="molecule type" value="Genomic_DNA"/>
</dbReference>
<protein>
    <recommendedName>
        <fullName evidence="1">Stage 0 sporulation protein A homolog</fullName>
    </recommendedName>
</protein>
<dbReference type="Proteomes" id="UP000295325">
    <property type="component" value="Unassembled WGS sequence"/>
</dbReference>
<evidence type="ECO:0000256" key="2">
    <source>
        <dbReference type="ARBA" id="ARBA00024867"/>
    </source>
</evidence>
<organism evidence="6 7">
    <name type="scientific">Fonticella tunisiensis</name>
    <dbReference type="NCBI Taxonomy" id="1096341"/>
    <lineage>
        <taxon>Bacteria</taxon>
        <taxon>Bacillati</taxon>
        <taxon>Bacillota</taxon>
        <taxon>Clostridia</taxon>
        <taxon>Eubacteriales</taxon>
        <taxon>Clostridiaceae</taxon>
        <taxon>Fonticella</taxon>
    </lineage>
</organism>
<dbReference type="OrthoDB" id="9809318at2"/>
<dbReference type="SMART" id="SM00850">
    <property type="entry name" value="LytTR"/>
    <property type="match status" value="1"/>
</dbReference>
<name>A0A4R7KR92_9CLOT</name>
<dbReference type="Pfam" id="PF00072">
    <property type="entry name" value="Response_reg"/>
    <property type="match status" value="1"/>
</dbReference>
<dbReference type="Gene3D" id="2.20.25.10">
    <property type="match status" value="1"/>
</dbReference>
<sequence length="255" mass="30110">MKTVKCIIVEDEFPSEEELKYLLSQYDFLSIEGSAFDGNSGYEMVKKIVPDVVFLDINLPGMNGIELAKKIRDFNKNISIVFVTAYDEYALEAFELYAMDYVLKPYDERRIYNTIIRIKDRLDNNVDQDNISDKIEKILVRLQKIDNTLKKIPCEYGGKTVLVDIKDVYYCFIEDEQIYVKLKNKKYYSNYALHEIEERTGLFRTHRSFLVNLDHVKELYPWFHGTYKLVMDDNEKSEIPVSRNNVKRMKEILGL</sequence>
<evidence type="ECO:0000259" key="5">
    <source>
        <dbReference type="PROSITE" id="PS50930"/>
    </source>
</evidence>
<evidence type="ECO:0000313" key="6">
    <source>
        <dbReference type="EMBL" id="TDT61892.1"/>
    </source>
</evidence>
<dbReference type="SUPFAM" id="SSF52172">
    <property type="entry name" value="CheY-like"/>
    <property type="match status" value="1"/>
</dbReference>
<feature type="domain" description="Response regulatory" evidence="4">
    <location>
        <begin position="5"/>
        <end position="119"/>
    </location>
</feature>
<dbReference type="InterPro" id="IPR011006">
    <property type="entry name" value="CheY-like_superfamily"/>
</dbReference>
<dbReference type="PANTHER" id="PTHR37299">
    <property type="entry name" value="TRANSCRIPTIONAL REGULATOR-RELATED"/>
    <property type="match status" value="1"/>
</dbReference>
<dbReference type="Gene3D" id="2.40.50.40">
    <property type="match status" value="1"/>
</dbReference>
<dbReference type="RefSeq" id="WP_133627526.1">
    <property type="nucleotide sequence ID" value="NZ_SOAZ01000005.1"/>
</dbReference>
<feature type="domain" description="HTH LytTR-type" evidence="5">
    <location>
        <begin position="152"/>
        <end position="255"/>
    </location>
</feature>
<evidence type="ECO:0000256" key="3">
    <source>
        <dbReference type="PROSITE-ProRule" id="PRU00169"/>
    </source>
</evidence>
<dbReference type="SMART" id="SM00448">
    <property type="entry name" value="REC"/>
    <property type="match status" value="1"/>
</dbReference>
<dbReference type="InterPro" id="IPR007492">
    <property type="entry name" value="LytTR_DNA-bd_dom"/>
</dbReference>
<comment type="caution">
    <text evidence="6">The sequence shown here is derived from an EMBL/GenBank/DDBJ whole genome shotgun (WGS) entry which is preliminary data.</text>
</comment>
<dbReference type="InterPro" id="IPR046947">
    <property type="entry name" value="LytR-like"/>
</dbReference>
<dbReference type="AlphaFoldDB" id="A0A4R7KR92"/>
<feature type="modified residue" description="4-aspartylphosphate" evidence="3">
    <location>
        <position position="56"/>
    </location>
</feature>
<evidence type="ECO:0000313" key="7">
    <source>
        <dbReference type="Proteomes" id="UP000295325"/>
    </source>
</evidence>
<dbReference type="InterPro" id="IPR001789">
    <property type="entry name" value="Sig_transdc_resp-reg_receiver"/>
</dbReference>